<evidence type="ECO:0000313" key="24">
    <source>
        <dbReference type="EMBL" id="QBM10910.1"/>
    </source>
</evidence>
<dbReference type="Proteomes" id="UP000828786">
    <property type="component" value="Segment"/>
</dbReference>
<dbReference type="SUPFAM" id="SSF48726">
    <property type="entry name" value="Immunoglobulin"/>
    <property type="match status" value="1"/>
</dbReference>
<dbReference type="GO" id="GO:0055036">
    <property type="term" value="C:virion membrane"/>
    <property type="evidence" value="ECO:0007669"/>
    <property type="project" value="UniProtKB-SubCell"/>
</dbReference>
<evidence type="ECO:0000256" key="14">
    <source>
        <dbReference type="ARBA" id="ARBA00022989"/>
    </source>
</evidence>
<evidence type="ECO:0000256" key="9">
    <source>
        <dbReference type="ARBA" id="ARBA00022692"/>
    </source>
</evidence>
<dbReference type="Gene3D" id="2.60.40.10">
    <property type="entry name" value="Immunoglobulins"/>
    <property type="match status" value="1"/>
</dbReference>
<reference evidence="24 25" key="1">
    <citation type="submission" date="2018-02" db="EMBL/GenBank/DDBJ databases">
        <title>A novel caprine herpesvirus isolated from goats in China.</title>
        <authorList>
            <person name="Hao F."/>
            <person name="Mao L."/>
            <person name="Li W."/>
        </authorList>
    </citation>
    <scope>NUCLEOTIDE SEQUENCE [LARGE SCALE GENOMIC DNA]</scope>
    <source>
        <strain evidence="24 25">JSHA1405</strain>
    </source>
</reference>
<dbReference type="GO" id="GO:0044156">
    <property type="term" value="C:host cell junction"/>
    <property type="evidence" value="ECO:0007669"/>
    <property type="project" value="UniProtKB-SubCell"/>
</dbReference>
<feature type="region of interest" description="Disordered" evidence="20">
    <location>
        <begin position="173"/>
        <end position="199"/>
    </location>
</feature>
<keyword evidence="17 21" id="KW-0472">Membrane</keyword>
<feature type="compositionally biased region" description="Low complexity" evidence="20">
    <location>
        <begin position="176"/>
        <end position="188"/>
    </location>
</feature>
<evidence type="ECO:0000256" key="10">
    <source>
        <dbReference type="ARBA" id="ARBA00022812"/>
    </source>
</evidence>
<sequence length="559" mass="59367">MRALAGVLLLLLLWSNLPRAALAEPRALVEVEEGEAAFLAGDAAVPPPQPAPPAARAVRGWIHLASACRPPERTPVCVDGHRCFVDVVLDAACLQTARLAPLAVAEFAAPGGLEAQHAASFARPGVVPDLAYNETGVWFDSATAADGGVYVLYERRLGDDGGEETWSEVTLRVEPRGNGPRAPGGPTTPAAPAPPPPRRGARFHVLPYHSHVYAPGETFTLSVRLQSEIYDSAPFSASIDWYFLRPGRDCALVRVYETCIFHPDAPACLHPADARCSFASPYRSETVYSKLFPRCHASSAGQWPRDCEGASYVAPGARPRPADNGVDLVFAEAPADAAGLYVFVLQYNGHVEAWDYSLIATSDRLVNTVTDHTRPEAAGADGAEPTALPAGDAPPARRAGLWLVGLVGLLALAALVGGVALAVWAYLRCAARDRTYDILNPFGPAYTSLPTNDPHDAAWPAEAGTASADDSPSEDESDAGDPEGVYELPEGVYELPDDYAGAYECMQAPAESDSPAERPHSRSGFKVWFKDPPEAAPARPAAGAPDYRAVAARLKSILR</sequence>
<feature type="region of interest" description="Disordered" evidence="20">
    <location>
        <begin position="451"/>
        <end position="487"/>
    </location>
</feature>
<keyword evidence="11" id="KW-0946">Virion</keyword>
<proteinExistence type="inferred from homology"/>
<keyword evidence="8" id="KW-1032">Host cell membrane</keyword>
<feature type="domain" description="Envelope glycoprotein E Fc-binding" evidence="22">
    <location>
        <begin position="199"/>
        <end position="375"/>
    </location>
</feature>
<evidence type="ECO:0000256" key="16">
    <source>
        <dbReference type="ARBA" id="ARBA00023081"/>
    </source>
</evidence>
<evidence type="ECO:0000256" key="15">
    <source>
        <dbReference type="ARBA" id="ARBA00023046"/>
    </source>
</evidence>
<evidence type="ECO:0000256" key="12">
    <source>
        <dbReference type="ARBA" id="ARBA00022870"/>
    </source>
</evidence>
<dbReference type="EMBL" id="MG989243">
    <property type="protein sequence ID" value="QBM10910.1"/>
    <property type="molecule type" value="Genomic_DNA"/>
</dbReference>
<evidence type="ECO:0000313" key="25">
    <source>
        <dbReference type="Proteomes" id="UP000828786"/>
    </source>
</evidence>
<dbReference type="Pfam" id="PF20418">
    <property type="entry name" value="Herpes_gE_N"/>
    <property type="match status" value="1"/>
</dbReference>
<feature type="domain" description="Envelope glycoprotein E N-terminal" evidence="23">
    <location>
        <begin position="67"/>
        <end position="160"/>
    </location>
</feature>
<gene>
    <name evidence="24" type="primary">US8</name>
</gene>
<evidence type="ECO:0000256" key="13">
    <source>
        <dbReference type="ARBA" id="ARBA00022879"/>
    </source>
</evidence>
<keyword evidence="9 21" id="KW-0812">Transmembrane</keyword>
<comment type="similarity">
    <text evidence="6">Belongs to the alphaherpesvirinae glycoprotein E family.</text>
</comment>
<dbReference type="GO" id="GO:0044178">
    <property type="term" value="C:host cell Golgi membrane"/>
    <property type="evidence" value="ECO:0007669"/>
    <property type="project" value="UniProtKB-SubCell"/>
</dbReference>
<dbReference type="InterPro" id="IPR046463">
    <property type="entry name" value="Herpes_gE_N"/>
</dbReference>
<evidence type="ECO:0000256" key="17">
    <source>
        <dbReference type="ARBA" id="ARBA00023136"/>
    </source>
</evidence>
<comment type="function">
    <text evidence="19">In epithelial cells, the heterodimer gE/gI is required for the cell-to-cell spread of the virus, by sorting nascent virions to cell junctions. Once the virus reaches the cell junctions, virus particles can spread to adjacent cells extremely rapidly through interactions with cellular receptors that accumulate at these junctions. Implicated in basolateral spread in polarized cells. In neuronal cells, gE/gI is essential for the anterograde spread of the infection throughout the host nervous system. Together with US9, the heterodimer gE/gI is involved in the sorting and transport of viral structural components toward axon tips.</text>
</comment>
<evidence type="ECO:0000256" key="21">
    <source>
        <dbReference type="SAM" id="Phobius"/>
    </source>
</evidence>
<evidence type="ECO:0000259" key="22">
    <source>
        <dbReference type="Pfam" id="PF02480"/>
    </source>
</evidence>
<keyword evidence="12" id="KW-1043">Host membrane</keyword>
<evidence type="ECO:0000256" key="2">
    <source>
        <dbReference type="ARBA" id="ARBA00004235"/>
    </source>
</evidence>
<keyword evidence="25" id="KW-1185">Reference proteome</keyword>
<feature type="transmembrane region" description="Helical" evidence="21">
    <location>
        <begin position="401"/>
        <end position="427"/>
    </location>
</feature>
<dbReference type="RefSeq" id="YP_010798702.1">
    <property type="nucleotide sequence ID" value="NC_076509.1"/>
</dbReference>
<dbReference type="InterPro" id="IPR013783">
    <property type="entry name" value="Ig-like_fold"/>
</dbReference>
<keyword evidence="18" id="KW-0325">Glycoprotein</keyword>
<evidence type="ECO:0000256" key="3">
    <source>
        <dbReference type="ARBA" id="ARBA00004315"/>
    </source>
</evidence>
<evidence type="ECO:0000256" key="8">
    <source>
        <dbReference type="ARBA" id="ARBA00022511"/>
    </source>
</evidence>
<name>A0AAF1D225_9ALPH</name>
<evidence type="ECO:0000256" key="20">
    <source>
        <dbReference type="SAM" id="MobiDB-lite"/>
    </source>
</evidence>
<keyword evidence="13 24" id="KW-0261">Viral envelope protein</keyword>
<evidence type="ECO:0000259" key="23">
    <source>
        <dbReference type="Pfam" id="PF20418"/>
    </source>
</evidence>
<keyword evidence="14 21" id="KW-1133">Transmembrane helix</keyword>
<feature type="compositionally biased region" description="Pro residues" evidence="20">
    <location>
        <begin position="189"/>
        <end position="198"/>
    </location>
</feature>
<evidence type="ECO:0000256" key="5">
    <source>
        <dbReference type="ARBA" id="ARBA00004563"/>
    </source>
</evidence>
<accession>A0AAF1D225</accession>
<evidence type="ECO:0000256" key="6">
    <source>
        <dbReference type="ARBA" id="ARBA00008101"/>
    </source>
</evidence>
<comment type="subcellular location">
    <subcellularLocation>
        <location evidence="1">Host Golgi apparatus membrane</location>
        <topology evidence="1">Single-pass membrane protein</topology>
    </subcellularLocation>
    <subcellularLocation>
        <location evidence="3">Host cell junction</location>
    </subcellularLocation>
    <subcellularLocation>
        <location evidence="4">Host cell membrane</location>
        <topology evidence="4">Single-pass type I membrane protein</topology>
    </subcellularLocation>
    <subcellularLocation>
        <location evidence="2">Host endosome membrane</location>
        <topology evidence="2">Single-pass membrane protein</topology>
    </subcellularLocation>
    <subcellularLocation>
        <location evidence="5">Virion membrane</location>
        <topology evidence="5">Single-pass type I membrane protein</topology>
    </subcellularLocation>
</comment>
<feature type="region of interest" description="Disordered" evidence="20">
    <location>
        <begin position="504"/>
        <end position="544"/>
    </location>
</feature>
<dbReference type="KEGG" id="vg:80536951"/>
<evidence type="ECO:0000256" key="11">
    <source>
        <dbReference type="ARBA" id="ARBA00022844"/>
    </source>
</evidence>
<organism evidence="24 25">
    <name type="scientific">Caprine alphaherpesvirus 1</name>
    <dbReference type="NCBI Taxonomy" id="39944"/>
    <lineage>
        <taxon>Viruses</taxon>
        <taxon>Duplodnaviria</taxon>
        <taxon>Heunggongvirae</taxon>
        <taxon>Peploviricota</taxon>
        <taxon>Herviviricetes</taxon>
        <taxon>Herpesvirales</taxon>
        <taxon>Orthoherpesviridae</taxon>
        <taxon>Alphaherpesvirinae</taxon>
        <taxon>Varicellovirus</taxon>
        <taxon>Varicellovirus caprinealpha1</taxon>
    </lineage>
</organism>
<evidence type="ECO:0000256" key="1">
    <source>
        <dbReference type="ARBA" id="ARBA00004152"/>
    </source>
</evidence>
<keyword evidence="15" id="KW-1039">Host endosome</keyword>
<dbReference type="InterPro" id="IPR003404">
    <property type="entry name" value="Herpes_glycopE_Fc"/>
</dbReference>
<keyword evidence="16" id="KW-1031">Host cell junction</keyword>
<keyword evidence="10" id="KW-1040">Host Golgi apparatus</keyword>
<dbReference type="GO" id="GO:0019031">
    <property type="term" value="C:viral envelope"/>
    <property type="evidence" value="ECO:0007669"/>
    <property type="project" value="UniProtKB-KW"/>
</dbReference>
<protein>
    <recommendedName>
        <fullName evidence="7">Envelope glycoprotein E</fullName>
    </recommendedName>
</protein>
<feature type="compositionally biased region" description="Acidic residues" evidence="20">
    <location>
        <begin position="471"/>
        <end position="481"/>
    </location>
</feature>
<evidence type="ECO:0000256" key="7">
    <source>
        <dbReference type="ARBA" id="ARBA00013988"/>
    </source>
</evidence>
<evidence type="ECO:0000256" key="4">
    <source>
        <dbReference type="ARBA" id="ARBA00004402"/>
    </source>
</evidence>
<dbReference type="Pfam" id="PF02480">
    <property type="entry name" value="Herpes_gE"/>
    <property type="match status" value="1"/>
</dbReference>
<dbReference type="GeneID" id="80536951"/>
<evidence type="ECO:0000256" key="18">
    <source>
        <dbReference type="ARBA" id="ARBA00023180"/>
    </source>
</evidence>
<evidence type="ECO:0000256" key="19">
    <source>
        <dbReference type="ARBA" id="ARBA00025134"/>
    </source>
</evidence>
<dbReference type="InterPro" id="IPR036179">
    <property type="entry name" value="Ig-like_dom_sf"/>
</dbReference>
<dbReference type="GO" id="GO:0044175">
    <property type="term" value="C:host cell endosome membrane"/>
    <property type="evidence" value="ECO:0007669"/>
    <property type="project" value="UniProtKB-SubCell"/>
</dbReference>